<protein>
    <submittedName>
        <fullName evidence="5">Ribose 5-phosphate isomerase B</fullName>
        <ecNumber evidence="5">5.3.1.6</ecNumber>
    </submittedName>
</protein>
<comment type="similarity">
    <text evidence="1">Belongs to the LacAB/RpiB family.</text>
</comment>
<feature type="binding site" evidence="4">
    <location>
        <position position="132"/>
    </location>
    <ligand>
        <name>D-ribulose 5-phosphate</name>
        <dbReference type="ChEBI" id="CHEBI:58121"/>
    </ligand>
</feature>
<evidence type="ECO:0000256" key="3">
    <source>
        <dbReference type="PIRSR" id="PIRSR005384-1"/>
    </source>
</evidence>
<dbReference type="NCBIfam" id="NF004051">
    <property type="entry name" value="PRK05571.1"/>
    <property type="match status" value="1"/>
</dbReference>
<sequence length="148" mass="16041">MVIALGSDHVGIELKEKVMAYFDSKGIAYKDLGTYSRERTDYPIYGKKVAQAVVSGEYEKGIIFCGTGVGISIAANKVQGARCVCCSDCYSAKLSRLHNDTNLLALGSRVVGTDLALMIIDEWLAAQPEGGRHQRRIDMLNGSIPTPQ</sequence>
<feature type="binding site" evidence="4">
    <location>
        <position position="99"/>
    </location>
    <ligand>
        <name>D-ribulose 5-phosphate</name>
        <dbReference type="ChEBI" id="CHEBI:58121"/>
    </ligand>
</feature>
<dbReference type="GO" id="GO:0019316">
    <property type="term" value="P:D-allose catabolic process"/>
    <property type="evidence" value="ECO:0007669"/>
    <property type="project" value="TreeGrafter"/>
</dbReference>
<evidence type="ECO:0000313" key="5">
    <source>
        <dbReference type="EMBL" id="MBC8585141.1"/>
    </source>
</evidence>
<dbReference type="EMBL" id="JACRTD010000003">
    <property type="protein sequence ID" value="MBC8585141.1"/>
    <property type="molecule type" value="Genomic_DNA"/>
</dbReference>
<dbReference type="PANTHER" id="PTHR30345:SF0">
    <property type="entry name" value="DNA DAMAGE-REPAIR_TOLERATION PROTEIN DRT102"/>
    <property type="match status" value="1"/>
</dbReference>
<feature type="binding site" evidence="4">
    <location>
        <begin position="66"/>
        <end position="70"/>
    </location>
    <ligand>
        <name>D-ribulose 5-phosphate</name>
        <dbReference type="ChEBI" id="CHEBI:58121"/>
    </ligand>
</feature>
<dbReference type="InterPro" id="IPR003500">
    <property type="entry name" value="RpiB_LacA_LacB"/>
</dbReference>
<dbReference type="Proteomes" id="UP000623678">
    <property type="component" value="Unassembled WGS sequence"/>
</dbReference>
<evidence type="ECO:0000256" key="1">
    <source>
        <dbReference type="ARBA" id="ARBA00008754"/>
    </source>
</evidence>
<name>A0A926EP00_9FIRM</name>
<dbReference type="NCBIfam" id="TIGR01120">
    <property type="entry name" value="rpiB"/>
    <property type="match status" value="1"/>
</dbReference>
<feature type="binding site" evidence="4">
    <location>
        <position position="136"/>
    </location>
    <ligand>
        <name>D-ribulose 5-phosphate</name>
        <dbReference type="ChEBI" id="CHEBI:58121"/>
    </ligand>
</feature>
<gene>
    <name evidence="5" type="primary">rpiB</name>
    <name evidence="5" type="ORF">H8705_06045</name>
</gene>
<evidence type="ECO:0000256" key="2">
    <source>
        <dbReference type="ARBA" id="ARBA00023235"/>
    </source>
</evidence>
<evidence type="ECO:0000313" key="6">
    <source>
        <dbReference type="Proteomes" id="UP000623678"/>
    </source>
</evidence>
<keyword evidence="2 5" id="KW-0413">Isomerase</keyword>
<dbReference type="SUPFAM" id="SSF89623">
    <property type="entry name" value="Ribose/Galactose isomerase RpiB/AlsB"/>
    <property type="match status" value="1"/>
</dbReference>
<keyword evidence="6" id="KW-1185">Reference proteome</keyword>
<dbReference type="AlphaFoldDB" id="A0A926EP00"/>
<accession>A0A926EP00</accession>
<reference evidence="5" key="1">
    <citation type="submission" date="2020-08" db="EMBL/GenBank/DDBJ databases">
        <title>Genome public.</title>
        <authorList>
            <person name="Liu C."/>
            <person name="Sun Q."/>
        </authorList>
    </citation>
    <scope>NUCLEOTIDE SEQUENCE</scope>
    <source>
        <strain evidence="5">NSJ-64</strain>
    </source>
</reference>
<dbReference type="PIRSF" id="PIRSF005384">
    <property type="entry name" value="RpiB_LacA_B"/>
    <property type="match status" value="1"/>
</dbReference>
<dbReference type="GO" id="GO:0009052">
    <property type="term" value="P:pentose-phosphate shunt, non-oxidative branch"/>
    <property type="evidence" value="ECO:0007669"/>
    <property type="project" value="TreeGrafter"/>
</dbReference>
<organism evidence="5 6">
    <name type="scientific">Youxingia wuxianensis</name>
    <dbReference type="NCBI Taxonomy" id="2763678"/>
    <lineage>
        <taxon>Bacteria</taxon>
        <taxon>Bacillati</taxon>
        <taxon>Bacillota</taxon>
        <taxon>Clostridia</taxon>
        <taxon>Eubacteriales</taxon>
        <taxon>Oscillospiraceae</taxon>
        <taxon>Youxingia</taxon>
    </lineage>
</organism>
<proteinExistence type="inferred from homology"/>
<feature type="binding site" evidence="4">
    <location>
        <begin position="8"/>
        <end position="9"/>
    </location>
    <ligand>
        <name>D-ribulose 5-phosphate</name>
        <dbReference type="ChEBI" id="CHEBI:58121"/>
    </ligand>
</feature>
<feature type="active site" description="Proton donor" evidence="3">
    <location>
        <position position="98"/>
    </location>
</feature>
<dbReference type="GO" id="GO:0004751">
    <property type="term" value="F:ribose-5-phosphate isomerase activity"/>
    <property type="evidence" value="ECO:0007669"/>
    <property type="project" value="UniProtKB-EC"/>
</dbReference>
<dbReference type="PANTHER" id="PTHR30345">
    <property type="entry name" value="RIBOSE-5-PHOSPHATE ISOMERASE B"/>
    <property type="match status" value="1"/>
</dbReference>
<dbReference type="Pfam" id="PF02502">
    <property type="entry name" value="LacAB_rpiB"/>
    <property type="match status" value="1"/>
</dbReference>
<comment type="caution">
    <text evidence="5">The sequence shown here is derived from an EMBL/GenBank/DDBJ whole genome shotgun (WGS) entry which is preliminary data.</text>
</comment>
<dbReference type="Gene3D" id="3.40.1400.10">
    <property type="entry name" value="Sugar-phosphate isomerase, RpiB/LacA/LacB"/>
    <property type="match status" value="1"/>
</dbReference>
<dbReference type="NCBIfam" id="TIGR00689">
    <property type="entry name" value="rpiB_lacA_lacB"/>
    <property type="match status" value="1"/>
</dbReference>
<evidence type="ECO:0000256" key="4">
    <source>
        <dbReference type="PIRSR" id="PIRSR005384-2"/>
    </source>
</evidence>
<dbReference type="RefSeq" id="WP_262394920.1">
    <property type="nucleotide sequence ID" value="NZ_JACRTD010000003.1"/>
</dbReference>
<dbReference type="InterPro" id="IPR004785">
    <property type="entry name" value="RpiB"/>
</dbReference>
<feature type="active site" description="Proton acceptor" evidence="3">
    <location>
        <position position="65"/>
    </location>
</feature>
<dbReference type="InterPro" id="IPR036569">
    <property type="entry name" value="RpiB_LacA_LacB_sf"/>
</dbReference>
<feature type="binding site" evidence="4">
    <location>
        <position position="109"/>
    </location>
    <ligand>
        <name>D-ribulose 5-phosphate</name>
        <dbReference type="ChEBI" id="CHEBI:58121"/>
    </ligand>
</feature>
<dbReference type="EC" id="5.3.1.6" evidence="5"/>